<evidence type="ECO:0000313" key="4">
    <source>
        <dbReference type="EMBL" id="KIY63896.1"/>
    </source>
</evidence>
<comment type="similarity">
    <text evidence="1">Belongs to the CBP3 family.</text>
</comment>
<evidence type="ECO:0000256" key="2">
    <source>
        <dbReference type="SAM" id="MobiDB-lite"/>
    </source>
</evidence>
<proteinExistence type="inferred from homology"/>
<feature type="domain" description="Ubiquinol-cytochrome c chaperone" evidence="3">
    <location>
        <begin position="30"/>
        <end position="83"/>
    </location>
</feature>
<dbReference type="STRING" id="1314674.A0A0D7B2Z1"/>
<dbReference type="InterPro" id="IPR021150">
    <property type="entry name" value="Ubiq_cyt_c_chap"/>
</dbReference>
<sequence length="254" mass="27862">MFGPHIPKSASQEPSTPTCSDPGAAAEAILPHTLQHWFLLANLHVWMLSVRLRALDPAHGHSASHIQGLIDHLFMDVEDRIRLVLQPPSTHVEPYTARSTFYPSPTHPLRSRGAPERLVSTQMKVFREQYRGMGVALDYALATNSDHHMAAALWRNILGARGREGLGLSDTASGRSADTAANGEALVESKPSSDATAVPHDPLGAPLPSSSYLSFPPFLLQITAYVRRNLARLDAIEDEAFVHGKHSSRDKKRY</sequence>
<accession>A0A0D7B2Z1</accession>
<dbReference type="PANTHER" id="PTHR12184:SF1">
    <property type="entry name" value="UBIQUINOL-CYTOCHROME-C REDUCTASE COMPLEX ASSEMBLY FACTOR 1"/>
    <property type="match status" value="1"/>
</dbReference>
<protein>
    <recommendedName>
        <fullName evidence="3">Ubiquinol-cytochrome c chaperone domain-containing protein</fullName>
    </recommendedName>
</protein>
<evidence type="ECO:0000313" key="5">
    <source>
        <dbReference type="Proteomes" id="UP000054007"/>
    </source>
</evidence>
<dbReference type="AlphaFoldDB" id="A0A0D7B2Z1"/>
<feature type="domain" description="Ubiquinol-cytochrome c chaperone" evidence="3">
    <location>
        <begin position="107"/>
        <end position="168"/>
    </location>
</feature>
<dbReference type="GO" id="GO:0005739">
    <property type="term" value="C:mitochondrion"/>
    <property type="evidence" value="ECO:0007669"/>
    <property type="project" value="TreeGrafter"/>
</dbReference>
<dbReference type="PANTHER" id="PTHR12184">
    <property type="entry name" value="UBIQUINOL-CYTOCHROME C REDUCTASE COMPLEX ASSEMBLY FACTOR 1 FAMILY MEMBER"/>
    <property type="match status" value="1"/>
</dbReference>
<evidence type="ECO:0000259" key="3">
    <source>
        <dbReference type="Pfam" id="PF03981"/>
    </source>
</evidence>
<feature type="region of interest" description="Disordered" evidence="2">
    <location>
        <begin position="1"/>
        <end position="22"/>
    </location>
</feature>
<organism evidence="4 5">
    <name type="scientific">Cylindrobasidium torrendii FP15055 ss-10</name>
    <dbReference type="NCBI Taxonomy" id="1314674"/>
    <lineage>
        <taxon>Eukaryota</taxon>
        <taxon>Fungi</taxon>
        <taxon>Dikarya</taxon>
        <taxon>Basidiomycota</taxon>
        <taxon>Agaricomycotina</taxon>
        <taxon>Agaricomycetes</taxon>
        <taxon>Agaricomycetidae</taxon>
        <taxon>Agaricales</taxon>
        <taxon>Marasmiineae</taxon>
        <taxon>Physalacriaceae</taxon>
        <taxon>Cylindrobasidium</taxon>
    </lineage>
</organism>
<dbReference type="GO" id="GO:0034551">
    <property type="term" value="P:mitochondrial respiratory chain complex III assembly"/>
    <property type="evidence" value="ECO:0007669"/>
    <property type="project" value="TreeGrafter"/>
</dbReference>
<dbReference type="EMBL" id="KN880666">
    <property type="protein sequence ID" value="KIY63896.1"/>
    <property type="molecule type" value="Genomic_DNA"/>
</dbReference>
<keyword evidence="5" id="KW-1185">Reference proteome</keyword>
<dbReference type="OrthoDB" id="10253878at2759"/>
<dbReference type="Proteomes" id="UP000054007">
    <property type="component" value="Unassembled WGS sequence"/>
</dbReference>
<dbReference type="Pfam" id="PF03981">
    <property type="entry name" value="Ubiq_cyt_C_chap"/>
    <property type="match status" value="2"/>
</dbReference>
<gene>
    <name evidence="4" type="ORF">CYLTODRAFT_359220</name>
</gene>
<dbReference type="InterPro" id="IPR007129">
    <property type="entry name" value="Ubiqinol_cyt_c_chaperone_CPB3"/>
</dbReference>
<evidence type="ECO:0000256" key="1">
    <source>
        <dbReference type="ARBA" id="ARBA00006407"/>
    </source>
</evidence>
<reference evidence="4 5" key="1">
    <citation type="journal article" date="2015" name="Fungal Genet. Biol.">
        <title>Evolution of novel wood decay mechanisms in Agaricales revealed by the genome sequences of Fistulina hepatica and Cylindrobasidium torrendii.</title>
        <authorList>
            <person name="Floudas D."/>
            <person name="Held B.W."/>
            <person name="Riley R."/>
            <person name="Nagy L.G."/>
            <person name="Koehler G."/>
            <person name="Ransdell A.S."/>
            <person name="Younus H."/>
            <person name="Chow J."/>
            <person name="Chiniquy J."/>
            <person name="Lipzen A."/>
            <person name="Tritt A."/>
            <person name="Sun H."/>
            <person name="Haridas S."/>
            <person name="LaButti K."/>
            <person name="Ohm R.A."/>
            <person name="Kues U."/>
            <person name="Blanchette R.A."/>
            <person name="Grigoriev I.V."/>
            <person name="Minto R.E."/>
            <person name="Hibbett D.S."/>
        </authorList>
    </citation>
    <scope>NUCLEOTIDE SEQUENCE [LARGE SCALE GENOMIC DNA]</scope>
    <source>
        <strain evidence="4 5">FP15055 ss-10</strain>
    </source>
</reference>
<name>A0A0D7B2Z1_9AGAR</name>
<feature type="compositionally biased region" description="Polar residues" evidence="2">
    <location>
        <begin position="9"/>
        <end position="19"/>
    </location>
</feature>
<feature type="region of interest" description="Disordered" evidence="2">
    <location>
        <begin position="169"/>
        <end position="202"/>
    </location>
</feature>